<accession>A0A2N5RWL5</accession>
<dbReference type="Proteomes" id="UP000235392">
    <property type="component" value="Unassembled WGS sequence"/>
</dbReference>
<evidence type="ECO:0008006" key="4">
    <source>
        <dbReference type="Google" id="ProtNLM"/>
    </source>
</evidence>
<evidence type="ECO:0000313" key="3">
    <source>
        <dbReference type="Proteomes" id="UP000235392"/>
    </source>
</evidence>
<protein>
    <recommendedName>
        <fullName evidence="4">CCHC-type domain-containing protein</fullName>
    </recommendedName>
</protein>
<feature type="region of interest" description="Disordered" evidence="1">
    <location>
        <begin position="318"/>
        <end position="341"/>
    </location>
</feature>
<reference evidence="2 3" key="1">
    <citation type="submission" date="2017-11" db="EMBL/GenBank/DDBJ databases">
        <title>De novo assembly and phasing of dikaryotic genomes from two isolates of Puccinia coronata f. sp. avenae, the causal agent of oat crown rust.</title>
        <authorList>
            <person name="Miller M.E."/>
            <person name="Zhang Y."/>
            <person name="Omidvar V."/>
            <person name="Sperschneider J."/>
            <person name="Schwessinger B."/>
            <person name="Raley C."/>
            <person name="Palmer J.M."/>
            <person name="Garnica D."/>
            <person name="Upadhyaya N."/>
            <person name="Rathjen J."/>
            <person name="Taylor J.M."/>
            <person name="Park R.F."/>
            <person name="Dodds P.N."/>
            <person name="Hirsch C.D."/>
            <person name="Kianian S.F."/>
            <person name="Figueroa M."/>
        </authorList>
    </citation>
    <scope>NUCLEOTIDE SEQUENCE [LARGE SCALE GENOMIC DNA]</scope>
    <source>
        <strain evidence="2">12SD80</strain>
    </source>
</reference>
<sequence>MASPGGSNKNTHHHMQPANATDFMSAGPTDTLEQSHNVSVGAADVTSVWNTVAIITSVTAKIRDDDRLRPDGSNYAAWKDFLKERLCDAINNADYLHFRSFNATHERIVRSIFISSVDCSLCRTISRFNNTYDMFADVKAHFTTVSRAAQLNLFRCLLRFDIRNHPTTATIGPAIDNQFDALEEMSITLTQDELAGLILQSGLGSDPELMAEVDRMVELSISASRHSRVPNFDAIIWTVDIARQNINHRHAAHPEDQPLQLLPLVANAIATTQDGQPPPAFPHPDNTPDAADFMAMQAGVCWQCRLPDHMLRNCPLLQRKNPSRHNPRQANRPAANTGTFHNPTTGYTPGFQGFYPIVAPASYTGTYPQVQGPAHQFTSPPAANHQQADNYRPQYCLQRVDNQRPGNSAIGSPTGQPAARSTNVPSQDDGPQARIVEIGDLEDKLAQLNFSHADIKMVDTAPIVDSATEGKPAYVTGQGDLHFNVLANQRVTLHGVLYCKNARNTLISLAAFRKANATFS</sequence>
<organism evidence="2 3">
    <name type="scientific">Puccinia coronata f. sp. avenae</name>
    <dbReference type="NCBI Taxonomy" id="200324"/>
    <lineage>
        <taxon>Eukaryota</taxon>
        <taxon>Fungi</taxon>
        <taxon>Dikarya</taxon>
        <taxon>Basidiomycota</taxon>
        <taxon>Pucciniomycotina</taxon>
        <taxon>Pucciniomycetes</taxon>
        <taxon>Pucciniales</taxon>
        <taxon>Pucciniaceae</taxon>
        <taxon>Puccinia</taxon>
    </lineage>
</organism>
<feature type="region of interest" description="Disordered" evidence="1">
    <location>
        <begin position="402"/>
        <end position="431"/>
    </location>
</feature>
<comment type="caution">
    <text evidence="2">The sequence shown here is derived from an EMBL/GenBank/DDBJ whole genome shotgun (WGS) entry which is preliminary data.</text>
</comment>
<gene>
    <name evidence="2" type="ORF">PCASD_26348</name>
</gene>
<dbReference type="EMBL" id="PGCI01001348">
    <property type="protein sequence ID" value="PLW05391.1"/>
    <property type="molecule type" value="Genomic_DNA"/>
</dbReference>
<dbReference type="AlphaFoldDB" id="A0A2N5RWL5"/>
<proteinExistence type="predicted"/>
<feature type="region of interest" description="Disordered" evidence="1">
    <location>
        <begin position="1"/>
        <end position="30"/>
    </location>
</feature>
<name>A0A2N5RWL5_9BASI</name>
<evidence type="ECO:0000313" key="2">
    <source>
        <dbReference type="EMBL" id="PLW05391.1"/>
    </source>
</evidence>
<feature type="compositionally biased region" description="Polar residues" evidence="1">
    <location>
        <begin position="404"/>
        <end position="426"/>
    </location>
</feature>
<evidence type="ECO:0000256" key="1">
    <source>
        <dbReference type="SAM" id="MobiDB-lite"/>
    </source>
</evidence>